<protein>
    <submittedName>
        <fullName evidence="4">GNAT family N-acetyltransferase</fullName>
    </submittedName>
</protein>
<evidence type="ECO:0000256" key="2">
    <source>
        <dbReference type="ARBA" id="ARBA00023315"/>
    </source>
</evidence>
<organism evidence="4 5">
    <name type="scientific">Paracoccus onubensis</name>
    <dbReference type="NCBI Taxonomy" id="1675788"/>
    <lineage>
        <taxon>Bacteria</taxon>
        <taxon>Pseudomonadati</taxon>
        <taxon>Pseudomonadota</taxon>
        <taxon>Alphaproteobacteria</taxon>
        <taxon>Rhodobacterales</taxon>
        <taxon>Paracoccaceae</taxon>
        <taxon>Paracoccus</taxon>
    </lineage>
</organism>
<evidence type="ECO:0000313" key="4">
    <source>
        <dbReference type="EMBL" id="RJE84892.1"/>
    </source>
</evidence>
<comment type="caution">
    <text evidence="4">The sequence shown here is derived from an EMBL/GenBank/DDBJ whole genome shotgun (WGS) entry which is preliminary data.</text>
</comment>
<dbReference type="GO" id="GO:0016747">
    <property type="term" value="F:acyltransferase activity, transferring groups other than amino-acyl groups"/>
    <property type="evidence" value="ECO:0007669"/>
    <property type="project" value="InterPro"/>
</dbReference>
<feature type="domain" description="N-acetyltransferase" evidence="3">
    <location>
        <begin position="1"/>
        <end position="138"/>
    </location>
</feature>
<dbReference type="OrthoDB" id="9796171at2"/>
<dbReference type="Pfam" id="PF13673">
    <property type="entry name" value="Acetyltransf_10"/>
    <property type="match status" value="1"/>
</dbReference>
<dbReference type="RefSeq" id="WP_119748908.1">
    <property type="nucleotide sequence ID" value="NZ_QZCG01000007.1"/>
</dbReference>
<proteinExistence type="predicted"/>
<gene>
    <name evidence="4" type="ORF">D3P04_11310</name>
</gene>
<sequence length="138" mass="15202">MKIEETTDIDICRTLRRMVFINEQGIAEADEWDDLDIQAVHLLAWQGSRPVGTARILLSGDIGKIGRVCVLQDARGTGLGVGLIRVAVDKLRDCPGITQAKLSSQVHAIGFYEKLGFTVIGQEYDDAGIPHRDMILEL</sequence>
<dbReference type="Gene3D" id="3.40.630.30">
    <property type="match status" value="1"/>
</dbReference>
<dbReference type="PROSITE" id="PS51186">
    <property type="entry name" value="GNAT"/>
    <property type="match status" value="1"/>
</dbReference>
<dbReference type="InterPro" id="IPR016181">
    <property type="entry name" value="Acyl_CoA_acyltransferase"/>
</dbReference>
<dbReference type="PANTHER" id="PTHR43877">
    <property type="entry name" value="AMINOALKYLPHOSPHONATE N-ACETYLTRANSFERASE-RELATED-RELATED"/>
    <property type="match status" value="1"/>
</dbReference>
<dbReference type="PANTHER" id="PTHR43877:SF1">
    <property type="entry name" value="ACETYLTRANSFERASE"/>
    <property type="match status" value="1"/>
</dbReference>
<dbReference type="AlphaFoldDB" id="A0A418SV92"/>
<keyword evidence="1 4" id="KW-0808">Transferase</keyword>
<evidence type="ECO:0000313" key="5">
    <source>
        <dbReference type="Proteomes" id="UP000284202"/>
    </source>
</evidence>
<evidence type="ECO:0000256" key="1">
    <source>
        <dbReference type="ARBA" id="ARBA00022679"/>
    </source>
</evidence>
<dbReference type="EMBL" id="QZCG01000007">
    <property type="protein sequence ID" value="RJE84892.1"/>
    <property type="molecule type" value="Genomic_DNA"/>
</dbReference>
<reference evidence="5" key="1">
    <citation type="submission" date="2018-09" db="EMBL/GenBank/DDBJ databases">
        <title>Acidovorax cavernicola nov. sp. isolated from Gruta de las Maravillas (Aracena, Spain).</title>
        <authorList>
            <person name="Jurado V."/>
            <person name="Gutierrez-Patricio S."/>
            <person name="Gonzalez-Pimentel J.L."/>
            <person name="Miller A.Z."/>
            <person name="Laiz L."/>
            <person name="Saiz-Jimenez C."/>
        </authorList>
    </citation>
    <scope>NUCLEOTIDE SEQUENCE [LARGE SCALE GENOMIC DNA]</scope>
    <source>
        <strain evidence="5">1011MAR3C25</strain>
    </source>
</reference>
<dbReference type="SUPFAM" id="SSF55729">
    <property type="entry name" value="Acyl-CoA N-acyltransferases (Nat)"/>
    <property type="match status" value="1"/>
</dbReference>
<dbReference type="InterPro" id="IPR050832">
    <property type="entry name" value="Bact_Acetyltransf"/>
</dbReference>
<dbReference type="InterPro" id="IPR000182">
    <property type="entry name" value="GNAT_dom"/>
</dbReference>
<keyword evidence="2" id="KW-0012">Acyltransferase</keyword>
<dbReference type="CDD" id="cd04301">
    <property type="entry name" value="NAT_SF"/>
    <property type="match status" value="1"/>
</dbReference>
<name>A0A418SV92_9RHOB</name>
<evidence type="ECO:0000259" key="3">
    <source>
        <dbReference type="PROSITE" id="PS51186"/>
    </source>
</evidence>
<dbReference type="Proteomes" id="UP000284202">
    <property type="component" value="Unassembled WGS sequence"/>
</dbReference>
<keyword evidence="5" id="KW-1185">Reference proteome</keyword>
<accession>A0A418SV92</accession>